<feature type="coiled-coil region" evidence="6">
    <location>
        <begin position="268"/>
        <end position="302"/>
    </location>
</feature>
<dbReference type="Pfam" id="PF14464">
    <property type="entry name" value="Prok-JAB"/>
    <property type="match status" value="1"/>
</dbReference>
<dbReference type="Proteomes" id="UP000248557">
    <property type="component" value="Unassembled WGS sequence"/>
</dbReference>
<name>A0A328Q359_9EURY</name>
<dbReference type="GO" id="GO:0006508">
    <property type="term" value="P:proteolysis"/>
    <property type="evidence" value="ECO:0007669"/>
    <property type="project" value="UniProtKB-KW"/>
</dbReference>
<keyword evidence="1" id="KW-0645">Protease</keyword>
<dbReference type="OMA" id="AVVHTEM"/>
<accession>A0A328Q359</accession>
<evidence type="ECO:0000313" key="8">
    <source>
        <dbReference type="EMBL" id="RAP02727.1"/>
    </source>
</evidence>
<evidence type="ECO:0000256" key="5">
    <source>
        <dbReference type="ARBA" id="ARBA00023049"/>
    </source>
</evidence>
<comment type="caution">
    <text evidence="8">The sequence shown here is derived from an EMBL/GenBank/DDBJ whole genome shotgun (WGS) entry which is preliminary data.</text>
</comment>
<proteinExistence type="predicted"/>
<feature type="domain" description="JAB" evidence="7">
    <location>
        <begin position="24"/>
        <end position="125"/>
    </location>
</feature>
<keyword evidence="4" id="KW-0862">Zinc</keyword>
<keyword evidence="5" id="KW-0482">Metalloprotease</keyword>
<sequence length="304" mass="34455">MDFNKTLSKLLGNNKKIEEVWIDEKVVEEIIKIAINADPKEFVALLSGDIENSILKITGLIFLPFEASDTSAVMQVFMMPMTVNAVGSVHSHPGPSNQPSNADLSFFGKNGYFHMIICRPYSQATIQAYDAFGTPMTFTIKDFGNEVDIKKLSDLAIEDEIFDEELLQELKKLENEDDMMKQENKITTTDNINLKNEEEPVINKPHTINIQLEVDGEIINQELPLPPEYEPGDEVEVDIRTDRTPGDSIDEIILNVIKSPENIIEAKVNDVSKSSDEIEKEIKEMESDIARLEKENKRLRELNK</sequence>
<evidence type="ECO:0000256" key="2">
    <source>
        <dbReference type="ARBA" id="ARBA00022723"/>
    </source>
</evidence>
<dbReference type="InterPro" id="IPR028090">
    <property type="entry name" value="JAB_dom_prok"/>
</dbReference>
<dbReference type="Gene3D" id="3.40.140.10">
    <property type="entry name" value="Cytidine Deaminase, domain 2"/>
    <property type="match status" value="1"/>
</dbReference>
<dbReference type="GO" id="GO:0008237">
    <property type="term" value="F:metallopeptidase activity"/>
    <property type="evidence" value="ECO:0007669"/>
    <property type="project" value="UniProtKB-KW"/>
</dbReference>
<evidence type="ECO:0000256" key="1">
    <source>
        <dbReference type="ARBA" id="ARBA00022670"/>
    </source>
</evidence>
<dbReference type="AlphaFoldDB" id="A0A328Q359"/>
<organism evidence="8 9">
    <name type="scientific">Methanosphaera stadtmanae</name>
    <dbReference type="NCBI Taxonomy" id="2317"/>
    <lineage>
        <taxon>Archaea</taxon>
        <taxon>Methanobacteriati</taxon>
        <taxon>Methanobacteriota</taxon>
        <taxon>Methanomada group</taxon>
        <taxon>Methanobacteria</taxon>
        <taxon>Methanobacteriales</taxon>
        <taxon>Methanobacteriaceae</taxon>
        <taxon>Methanosphaera</taxon>
    </lineage>
</organism>
<evidence type="ECO:0000313" key="9">
    <source>
        <dbReference type="Proteomes" id="UP000248557"/>
    </source>
</evidence>
<keyword evidence="6" id="KW-0175">Coiled coil</keyword>
<dbReference type="RefSeq" id="WP_011406726.1">
    <property type="nucleotide sequence ID" value="NZ_CATZXA010000004.1"/>
</dbReference>
<dbReference type="SUPFAM" id="SSF102712">
    <property type="entry name" value="JAB1/MPN domain"/>
    <property type="match status" value="1"/>
</dbReference>
<dbReference type="GO" id="GO:0046872">
    <property type="term" value="F:metal ion binding"/>
    <property type="evidence" value="ECO:0007669"/>
    <property type="project" value="UniProtKB-KW"/>
</dbReference>
<gene>
    <name evidence="8" type="ORF">CA615_05705</name>
</gene>
<evidence type="ECO:0000256" key="3">
    <source>
        <dbReference type="ARBA" id="ARBA00022801"/>
    </source>
</evidence>
<keyword evidence="3" id="KW-0378">Hydrolase</keyword>
<reference evidence="8 9" key="1">
    <citation type="submission" date="2017-05" db="EMBL/GenBank/DDBJ databases">
        <title>Host range expansion of the Methanosphaera genus to humans and monogastric animals involves recent and extensive reduction in genome content.</title>
        <authorList>
            <person name="Hoedt E.C."/>
            <person name="Volmer J.G."/>
            <person name="Parks D.H."/>
            <person name="Rosewarne C.P."/>
            <person name="Denman S.E."/>
            <person name="Mcsweeney C.S."/>
            <person name="O Cuiv P."/>
            <person name="Hugenholtz P."/>
            <person name="Tyson G.W."/>
            <person name="Morrison M."/>
        </authorList>
    </citation>
    <scope>NUCLEOTIDE SEQUENCE [LARGE SCALE GENOMIC DNA]</scope>
    <source>
        <strain evidence="8 9">PA5</strain>
    </source>
</reference>
<evidence type="ECO:0000259" key="7">
    <source>
        <dbReference type="Pfam" id="PF14464"/>
    </source>
</evidence>
<dbReference type="CDD" id="cd08072">
    <property type="entry name" value="MPN_archaeal"/>
    <property type="match status" value="1"/>
</dbReference>
<evidence type="ECO:0000256" key="6">
    <source>
        <dbReference type="SAM" id="Coils"/>
    </source>
</evidence>
<dbReference type="GeneID" id="32154100"/>
<evidence type="ECO:0000256" key="4">
    <source>
        <dbReference type="ARBA" id="ARBA00022833"/>
    </source>
</evidence>
<keyword evidence="2" id="KW-0479">Metal-binding</keyword>
<dbReference type="EMBL" id="NGJK01000077">
    <property type="protein sequence ID" value="RAP02727.1"/>
    <property type="molecule type" value="Genomic_DNA"/>
</dbReference>
<protein>
    <recommendedName>
        <fullName evidence="7">JAB domain-containing protein</fullName>
    </recommendedName>
</protein>